<evidence type="ECO:0000313" key="3">
    <source>
        <dbReference type="Proteomes" id="UP001152798"/>
    </source>
</evidence>
<gene>
    <name evidence="2" type="ORF">NEZAVI_LOCUS5543</name>
</gene>
<proteinExistence type="predicted"/>
<dbReference type="SUPFAM" id="SSF100910">
    <property type="entry name" value="Chemosensory protein Csp2"/>
    <property type="match status" value="1"/>
</dbReference>
<dbReference type="OrthoDB" id="6344725at2759"/>
<dbReference type="Proteomes" id="UP001152798">
    <property type="component" value="Chromosome 3"/>
</dbReference>
<dbReference type="InterPro" id="IPR036682">
    <property type="entry name" value="OS_D_A10/PebIII_sf"/>
</dbReference>
<dbReference type="Gene3D" id="1.10.2080.10">
    <property type="entry name" value="Insect odorant-binding protein A10/Ejaculatory bulb-specific protein 3"/>
    <property type="match status" value="1"/>
</dbReference>
<name>A0A9P0EH56_NEZVI</name>
<dbReference type="PANTHER" id="PTHR11257">
    <property type="entry name" value="CHEMOSENSORY PROTEIN-RELATED"/>
    <property type="match status" value="1"/>
</dbReference>
<dbReference type="Pfam" id="PF03392">
    <property type="entry name" value="OS-D"/>
    <property type="match status" value="1"/>
</dbReference>
<sequence>MHSFFIILFLVGVCAAATTYTTKYDNIDLDEILKNDRLYKKYFDCLANKGKCTPDGKELKDIIPDALATECKKCSEKHKQGAEKILRFMIEKKADDYAVLEKIYDPQGQYKKKFMEQAEKKGIKMVV</sequence>
<reference evidence="2" key="1">
    <citation type="submission" date="2022-01" db="EMBL/GenBank/DDBJ databases">
        <authorList>
            <person name="King R."/>
        </authorList>
    </citation>
    <scope>NUCLEOTIDE SEQUENCE</scope>
</reference>
<dbReference type="PANTHER" id="PTHR11257:SF12">
    <property type="entry name" value="EJACULATORY BULB-SPECIFIC PROTEIN 3-RELATED"/>
    <property type="match status" value="1"/>
</dbReference>
<dbReference type="InterPro" id="IPR005055">
    <property type="entry name" value="A10/PebIII"/>
</dbReference>
<accession>A0A9P0EH56</accession>
<evidence type="ECO:0000313" key="2">
    <source>
        <dbReference type="EMBL" id="CAH1395232.1"/>
    </source>
</evidence>
<keyword evidence="3" id="KW-1185">Reference proteome</keyword>
<dbReference type="EMBL" id="OV725079">
    <property type="protein sequence ID" value="CAH1395232.1"/>
    <property type="molecule type" value="Genomic_DNA"/>
</dbReference>
<protein>
    <submittedName>
        <fullName evidence="2">Uncharacterized protein</fullName>
    </submittedName>
</protein>
<organism evidence="2 3">
    <name type="scientific">Nezara viridula</name>
    <name type="common">Southern green stink bug</name>
    <name type="synonym">Cimex viridulus</name>
    <dbReference type="NCBI Taxonomy" id="85310"/>
    <lineage>
        <taxon>Eukaryota</taxon>
        <taxon>Metazoa</taxon>
        <taxon>Ecdysozoa</taxon>
        <taxon>Arthropoda</taxon>
        <taxon>Hexapoda</taxon>
        <taxon>Insecta</taxon>
        <taxon>Pterygota</taxon>
        <taxon>Neoptera</taxon>
        <taxon>Paraneoptera</taxon>
        <taxon>Hemiptera</taxon>
        <taxon>Heteroptera</taxon>
        <taxon>Panheteroptera</taxon>
        <taxon>Pentatomomorpha</taxon>
        <taxon>Pentatomoidea</taxon>
        <taxon>Pentatomidae</taxon>
        <taxon>Pentatominae</taxon>
        <taxon>Nezara</taxon>
    </lineage>
</organism>
<feature type="signal peptide" evidence="1">
    <location>
        <begin position="1"/>
        <end position="16"/>
    </location>
</feature>
<feature type="chain" id="PRO_5040319064" evidence="1">
    <location>
        <begin position="17"/>
        <end position="127"/>
    </location>
</feature>
<dbReference type="AlphaFoldDB" id="A0A9P0EH56"/>
<evidence type="ECO:0000256" key="1">
    <source>
        <dbReference type="SAM" id="SignalP"/>
    </source>
</evidence>
<keyword evidence="1" id="KW-0732">Signal</keyword>